<dbReference type="PANTHER" id="PTHR10887">
    <property type="entry name" value="DNA2/NAM7 HELICASE FAMILY"/>
    <property type="match status" value="1"/>
</dbReference>
<comment type="caution">
    <text evidence="4">The sequence shown here is derived from an EMBL/GenBank/DDBJ whole genome shotgun (WGS) entry which is preliminary data.</text>
</comment>
<dbReference type="Gene3D" id="3.40.50.300">
    <property type="entry name" value="P-loop containing nucleotide triphosphate hydrolases"/>
    <property type="match status" value="2"/>
</dbReference>
<dbReference type="Proteomes" id="UP000028547">
    <property type="component" value="Unassembled WGS sequence"/>
</dbReference>
<feature type="region of interest" description="Disordered" evidence="1">
    <location>
        <begin position="1"/>
        <end position="20"/>
    </location>
</feature>
<dbReference type="GO" id="GO:0004386">
    <property type="term" value="F:helicase activity"/>
    <property type="evidence" value="ECO:0007669"/>
    <property type="project" value="InterPro"/>
</dbReference>
<reference evidence="4 5" key="1">
    <citation type="submission" date="2014-07" db="EMBL/GenBank/DDBJ databases">
        <title>Draft Genome Sequence of Gephyronic Acid Producer, Cystobacter violaceus Strain Cb vi76.</title>
        <authorList>
            <person name="Stevens D.C."/>
            <person name="Young J."/>
            <person name="Carmichael R."/>
            <person name="Tan J."/>
            <person name="Taylor R.E."/>
        </authorList>
    </citation>
    <scope>NUCLEOTIDE SEQUENCE [LARGE SCALE GENOMIC DNA]</scope>
    <source>
        <strain evidence="4 5">Cb vi76</strain>
    </source>
</reference>
<organism evidence="4 5">
    <name type="scientific">Archangium violaceum Cb vi76</name>
    <dbReference type="NCBI Taxonomy" id="1406225"/>
    <lineage>
        <taxon>Bacteria</taxon>
        <taxon>Pseudomonadati</taxon>
        <taxon>Myxococcota</taxon>
        <taxon>Myxococcia</taxon>
        <taxon>Myxococcales</taxon>
        <taxon>Cystobacterineae</taxon>
        <taxon>Archangiaceae</taxon>
        <taxon>Archangium</taxon>
    </lineage>
</organism>
<gene>
    <name evidence="4" type="ORF">Q664_29370</name>
</gene>
<proteinExistence type="predicted"/>
<dbReference type="AlphaFoldDB" id="A0A084SPD9"/>
<dbReference type="InterPro" id="IPR041677">
    <property type="entry name" value="DNA2/NAM7_AAA_11"/>
</dbReference>
<dbReference type="Pfam" id="PF13087">
    <property type="entry name" value="AAA_12"/>
    <property type="match status" value="1"/>
</dbReference>
<evidence type="ECO:0000313" key="4">
    <source>
        <dbReference type="EMBL" id="KFA90324.1"/>
    </source>
</evidence>
<dbReference type="SUPFAM" id="SSF52540">
    <property type="entry name" value="P-loop containing nucleoside triphosphate hydrolases"/>
    <property type="match status" value="1"/>
</dbReference>
<evidence type="ECO:0000313" key="5">
    <source>
        <dbReference type="Proteomes" id="UP000028547"/>
    </source>
</evidence>
<dbReference type="InterPro" id="IPR047187">
    <property type="entry name" value="SF1_C_Upf1"/>
</dbReference>
<feature type="compositionally biased region" description="Low complexity" evidence="1">
    <location>
        <begin position="319"/>
        <end position="335"/>
    </location>
</feature>
<dbReference type="CDD" id="cd18808">
    <property type="entry name" value="SF1_C_Upf1"/>
    <property type="match status" value="1"/>
</dbReference>
<feature type="domain" description="DNA2/NAM7 helicase helicase" evidence="2">
    <location>
        <begin position="757"/>
        <end position="826"/>
    </location>
</feature>
<dbReference type="PANTHER" id="PTHR10887:SF495">
    <property type="entry name" value="HELICASE SENATAXIN ISOFORM X1-RELATED"/>
    <property type="match status" value="1"/>
</dbReference>
<protein>
    <recommendedName>
        <fullName evidence="6">AAA+ ATPase domain-containing protein</fullName>
    </recommendedName>
</protein>
<dbReference type="RefSeq" id="WP_043402819.1">
    <property type="nucleotide sequence ID" value="NZ_JPMI01000216.1"/>
</dbReference>
<accession>A0A084SPD9</accession>
<dbReference type="InterPro" id="IPR041679">
    <property type="entry name" value="DNA2/NAM7-like_C"/>
</dbReference>
<dbReference type="EMBL" id="JPMI01000216">
    <property type="protein sequence ID" value="KFA90324.1"/>
    <property type="molecule type" value="Genomic_DNA"/>
</dbReference>
<feature type="domain" description="DNA2/NAM7 helicase helicase" evidence="2">
    <location>
        <begin position="441"/>
        <end position="522"/>
    </location>
</feature>
<evidence type="ECO:0000259" key="2">
    <source>
        <dbReference type="Pfam" id="PF13086"/>
    </source>
</evidence>
<dbReference type="InterPro" id="IPR027417">
    <property type="entry name" value="P-loop_NTPase"/>
</dbReference>
<feature type="domain" description="DNA2/NAM7 helicase-like C-terminal" evidence="3">
    <location>
        <begin position="850"/>
        <end position="1078"/>
    </location>
</feature>
<feature type="region of interest" description="Disordered" evidence="1">
    <location>
        <begin position="319"/>
        <end position="340"/>
    </location>
</feature>
<evidence type="ECO:0008006" key="6">
    <source>
        <dbReference type="Google" id="ProtNLM"/>
    </source>
</evidence>
<dbReference type="CDD" id="cd17934">
    <property type="entry name" value="DEXXQc_Upf1-like"/>
    <property type="match status" value="1"/>
</dbReference>
<evidence type="ECO:0000256" key="1">
    <source>
        <dbReference type="SAM" id="MobiDB-lite"/>
    </source>
</evidence>
<sequence length="1111" mass="124201">MNIHEVSAGKPSTLEVEPETTGGFGIRLAPRSEALLQFSETTGQTLLRVGSGAWAIRGVDSRNQTLLQELEERNLPRLCWVAHALPKGANTQRVLLQVNEFPLRYTWPGDIDLGVDDRLVEQVRQKHPRLVTVASVVSWLTEKMLLRSPEEAGTSRVFLSGSAHPQAEQLGAFRLLGSGLAVDVVRGRDDRLRITRVVEQRRSERYDERRPLLLVEGRWRFCDVTLAGEFRGVARTQLDQLVERSTSYLHLWKAYNALERASILRRARAFGLLRYTRCELKGNGLWRFHLHATSNLEERLRQFQDMEAVDLEAAAVPPAELLPGASEEPSPAEPGQRGRRERTFAAALVSTDATRQTLDMRPLQGEDAKPPSPGVLFVSLSGDRKRLERREQAHGLIATAESPMPQLGLLIEGQDVPERRRRTEKALSAAARELFDGKPTDKQLKALEAALNTPDIALIQGPPGTGKTKVITALQVRLAEIEEKEGISGQTLLTSYQHDAVENAASKTRVFGLPAIKVGRRRGQAEEADTDGFHRWRRKQAEDVRADLAAMPERPVADVLRRVRNLAAAYVAAPREEGEAIPLLQEVSALAREHLPTDLQDRLLALFQELRHGRSSKAAASGEEREQALKVVRALRTEAVAFSDDGRRNARRVLNLLDLHPLLEPPDRELLERASGWDSETPPPFLEELKVLQGRLVDRLLPDQRPTGAPTVHADVETLLTDIIEALYRRVRETAAGPAAVLHDYLDDLEHDVEGFHQAVRDYTVVLAATCQQAVGYQMSQAKGDNTLFHNVIVDEAARANPLDLLIPMSRAERRIILVGDQRQLPHILEQDVESELDHSASEETREALRQSLFERLFLDMKKRQARDRIPRTVTLDVQYRMHPVLGEFVSDTFYKKHGEAFGSGRPASDFVHGLVGYGEAVAAWVDATLGQGREHGGQSKSRPFEARWIAQEVKRLAEQRPDLGFGVITFYSAQVQAILRELARLGMAEQGEDGEYRIISAWRETGDRKERLRVGTVDAFQGKEFDVVLLSMTRSNDLRASKQEVLSLRRKYGHLMLENRLCVAMSRQQRLLIVVGDGSMLRGEAAATAIPGLVAFRQLCEGRHGIVVPA</sequence>
<evidence type="ECO:0000259" key="3">
    <source>
        <dbReference type="Pfam" id="PF13087"/>
    </source>
</evidence>
<name>A0A084SPD9_9BACT</name>
<dbReference type="Pfam" id="PF13086">
    <property type="entry name" value="AAA_11"/>
    <property type="match status" value="2"/>
</dbReference>
<dbReference type="InterPro" id="IPR045055">
    <property type="entry name" value="DNA2/NAM7-like"/>
</dbReference>